<dbReference type="PANTHER" id="PTHR11070:SF3">
    <property type="entry name" value="DNA 3'-5' HELICASE"/>
    <property type="match status" value="1"/>
</dbReference>
<evidence type="ECO:0000259" key="10">
    <source>
        <dbReference type="PROSITE" id="PS51198"/>
    </source>
</evidence>
<protein>
    <recommendedName>
        <fullName evidence="7">DNA 3'-5' helicase</fullName>
        <ecNumber evidence="7">5.6.2.4</ecNumber>
    </recommendedName>
</protein>
<dbReference type="InterPro" id="IPR027417">
    <property type="entry name" value="P-loop_NTPase"/>
</dbReference>
<evidence type="ECO:0000256" key="8">
    <source>
        <dbReference type="ARBA" id="ARBA00048988"/>
    </source>
</evidence>
<sequence length="584" mass="67653">MNITSKDKINIDEDFKIEAGPGAGKTEFLVNHIKTVLQNSNRLSCARRVACITYTNTAVETILERIGKGVSDKVEVSTIHSFLYRNVVKPYCSFIPTEYELCCKNVKGHDEFYINNKYIREWFENEDLSELKHPNTKKQILSLPALNQALQNWLLSIKCVYKNGIVSFECDNKKAVGYDKNNKTHIGINAKSLKVLSNKITGLKKIYWRKGKMDHNDILYFSYILIDKYPFILNVLRAKFAYMFIDEYQDTNPIQSFILNEIRKKDTVVGVIGDKAQSIYKFQGAEPSLFDSFKVDKNNVYTICNNHRSTNQIIKFLNNIRNDISQVPCENVNDIEAIIYIGDRNAGYNKACELCCGETVVSLSRDNINSNAMKKEIEGKDLNRKLLEQYSEQDSNSERRNYILSFIQAIELAINGKYKEATKRIEWIFRKEENPKKMALYSLVKIIKIYKNYCDDTLMKFYDLICRTLNATLSGFRKGAAKDFYENTLYKSVAICINITEDNSNHITIHKAKGSEFENVMLVGNKHIKEFLLTPDLNNNEEHRIIYVAMSRAKRRLFLQIEELSDTDEMKISKTFNYLNVERL</sequence>
<dbReference type="InterPro" id="IPR000212">
    <property type="entry name" value="DNA_helicase_UvrD/REP"/>
</dbReference>
<keyword evidence="1 9" id="KW-0547">Nucleotide-binding</keyword>
<dbReference type="SUPFAM" id="SSF52540">
    <property type="entry name" value="P-loop containing nucleoside triphosphate hydrolases"/>
    <property type="match status" value="1"/>
</dbReference>
<evidence type="ECO:0000256" key="5">
    <source>
        <dbReference type="ARBA" id="ARBA00023235"/>
    </source>
</evidence>
<keyword evidence="5" id="KW-0413">Isomerase</keyword>
<dbReference type="InterPro" id="IPR014016">
    <property type="entry name" value="UvrD-like_ATP-bd"/>
</dbReference>
<evidence type="ECO:0000256" key="4">
    <source>
        <dbReference type="ARBA" id="ARBA00022840"/>
    </source>
</evidence>
<keyword evidence="12" id="KW-1185">Reference proteome</keyword>
<dbReference type="Proteomes" id="UP000653358">
    <property type="component" value="Unassembled WGS sequence"/>
</dbReference>
<evidence type="ECO:0000256" key="3">
    <source>
        <dbReference type="ARBA" id="ARBA00022806"/>
    </source>
</evidence>
<feature type="binding site" evidence="9">
    <location>
        <begin position="19"/>
        <end position="26"/>
    </location>
    <ligand>
        <name>ATP</name>
        <dbReference type="ChEBI" id="CHEBI:30616"/>
    </ligand>
</feature>
<keyword evidence="2 9" id="KW-0378">Hydrolase</keyword>
<dbReference type="Pfam" id="PF00580">
    <property type="entry name" value="UvrD-helicase"/>
    <property type="match status" value="1"/>
</dbReference>
<evidence type="ECO:0000313" key="12">
    <source>
        <dbReference type="Proteomes" id="UP000653358"/>
    </source>
</evidence>
<dbReference type="Gene3D" id="3.40.50.300">
    <property type="entry name" value="P-loop containing nucleotide triphosphate hydrolases"/>
    <property type="match status" value="3"/>
</dbReference>
<evidence type="ECO:0000256" key="7">
    <source>
        <dbReference type="ARBA" id="ARBA00034808"/>
    </source>
</evidence>
<proteinExistence type="predicted"/>
<dbReference type="PANTHER" id="PTHR11070">
    <property type="entry name" value="UVRD / RECB / PCRA DNA HELICASE FAMILY MEMBER"/>
    <property type="match status" value="1"/>
</dbReference>
<dbReference type="EMBL" id="WJBB01000027">
    <property type="protein sequence ID" value="MBC3798407.1"/>
    <property type="molecule type" value="Genomic_DNA"/>
</dbReference>
<organism evidence="11 12">
    <name type="scientific">Acetobacterium tundrae</name>
    <dbReference type="NCBI Taxonomy" id="132932"/>
    <lineage>
        <taxon>Bacteria</taxon>
        <taxon>Bacillati</taxon>
        <taxon>Bacillota</taxon>
        <taxon>Clostridia</taxon>
        <taxon>Eubacteriales</taxon>
        <taxon>Eubacteriaceae</taxon>
        <taxon>Acetobacterium</taxon>
    </lineage>
</organism>
<comment type="caution">
    <text evidence="11">The sequence shown here is derived from an EMBL/GenBank/DDBJ whole genome shotgun (WGS) entry which is preliminary data.</text>
</comment>
<dbReference type="EC" id="5.6.2.4" evidence="7"/>
<dbReference type="Pfam" id="PF13361">
    <property type="entry name" value="UvrD_C"/>
    <property type="match status" value="1"/>
</dbReference>
<accession>A0ABR6WPH9</accession>
<evidence type="ECO:0000256" key="1">
    <source>
        <dbReference type="ARBA" id="ARBA00022741"/>
    </source>
</evidence>
<gene>
    <name evidence="11" type="ORF">GH807_15345</name>
</gene>
<dbReference type="PROSITE" id="PS51198">
    <property type="entry name" value="UVRD_HELICASE_ATP_BIND"/>
    <property type="match status" value="1"/>
</dbReference>
<keyword evidence="3 9" id="KW-0347">Helicase</keyword>
<name>A0ABR6WPH9_9FIRM</name>
<reference evidence="11 12" key="1">
    <citation type="journal article" date="2020" name="mSystems">
        <title>Defining Genomic and Predicted Metabolic Features of the Acetobacterium Genus.</title>
        <authorList>
            <person name="Ross D.E."/>
            <person name="Marshall C.W."/>
            <person name="Gulliver D."/>
            <person name="May H.D."/>
            <person name="Norman R.S."/>
        </authorList>
    </citation>
    <scope>NUCLEOTIDE SEQUENCE [LARGE SCALE GENOMIC DNA]</scope>
    <source>
        <strain evidence="11 12">DSM 9173</strain>
    </source>
</reference>
<keyword evidence="4 9" id="KW-0067">ATP-binding</keyword>
<evidence type="ECO:0000256" key="2">
    <source>
        <dbReference type="ARBA" id="ARBA00022801"/>
    </source>
</evidence>
<dbReference type="CDD" id="cd18809">
    <property type="entry name" value="SF1_C_RecD"/>
    <property type="match status" value="1"/>
</dbReference>
<evidence type="ECO:0000256" key="6">
    <source>
        <dbReference type="ARBA" id="ARBA00034617"/>
    </source>
</evidence>
<evidence type="ECO:0000313" key="11">
    <source>
        <dbReference type="EMBL" id="MBC3798407.1"/>
    </source>
</evidence>
<dbReference type="RefSeq" id="WP_148602226.1">
    <property type="nucleotide sequence ID" value="NZ_RXYB01000002.1"/>
</dbReference>
<dbReference type="InterPro" id="IPR014017">
    <property type="entry name" value="DNA_helicase_UvrD-like_C"/>
</dbReference>
<comment type="catalytic activity">
    <reaction evidence="6">
        <text>Couples ATP hydrolysis with the unwinding of duplex DNA by translocating in the 3'-5' direction.</text>
        <dbReference type="EC" id="5.6.2.4"/>
    </reaction>
</comment>
<evidence type="ECO:0000256" key="9">
    <source>
        <dbReference type="PROSITE-ProRule" id="PRU00560"/>
    </source>
</evidence>
<feature type="domain" description="UvrD-like helicase ATP-binding" evidence="10">
    <location>
        <begin position="1"/>
        <end position="310"/>
    </location>
</feature>
<comment type="catalytic activity">
    <reaction evidence="8">
        <text>ATP + H2O = ADP + phosphate + H(+)</text>
        <dbReference type="Rhea" id="RHEA:13065"/>
        <dbReference type="ChEBI" id="CHEBI:15377"/>
        <dbReference type="ChEBI" id="CHEBI:15378"/>
        <dbReference type="ChEBI" id="CHEBI:30616"/>
        <dbReference type="ChEBI" id="CHEBI:43474"/>
        <dbReference type="ChEBI" id="CHEBI:456216"/>
        <dbReference type="EC" id="5.6.2.4"/>
    </reaction>
</comment>